<feature type="domain" description="Thyroglobulin type-1" evidence="11">
    <location>
        <begin position="278"/>
        <end position="346"/>
    </location>
</feature>
<dbReference type="PROSITE" id="PS00484">
    <property type="entry name" value="THYROGLOBULIN_1_1"/>
    <property type="match status" value="1"/>
</dbReference>
<keyword evidence="3" id="KW-0479">Metal-binding</keyword>
<dbReference type="SMART" id="SM00211">
    <property type="entry name" value="TY"/>
    <property type="match status" value="2"/>
</dbReference>
<dbReference type="Pfam" id="PF07648">
    <property type="entry name" value="Kazal_2"/>
    <property type="match status" value="1"/>
</dbReference>
<dbReference type="SUPFAM" id="SSF47473">
    <property type="entry name" value="EF-hand"/>
    <property type="match status" value="1"/>
</dbReference>
<dbReference type="Pfam" id="PF00086">
    <property type="entry name" value="Thyroglobulin_1"/>
    <property type="match status" value="2"/>
</dbReference>
<dbReference type="InterPro" id="IPR036857">
    <property type="entry name" value="Thyroglobulin_1_sf"/>
</dbReference>
<keyword evidence="6" id="KW-0106">Calcium</keyword>
<sequence>MSQREKTRFGQAKYTPRAGFSGIPPRASPSISDADRRHRTESCNGQACLLNSVDADLTFSWLQLLRLRGSVREAKFLISEGDQERLPCPAECPPHEHGRLLCASDGKFYASPCAFQEARCERPNLQVWPRFRCRGAAQRDNNSANLTRCQEDRAAALAKSRRQSHALYVPECSENGAFLEVQCHKQTGYCWCSTPEGKPIAGTSALNQAPNCTGMDSAGTSWQDAHSSKREEGVAPRPTQPSPGPHRQPEGTTLPFLIPIILPDFKTNHTAKPAQEYPPSCEQERREAIHQARQHQQEGTFIPECEGDGTYKEVQCHQATGYCWCVRVVSGRPIPGTSTRNFPPDCEADTATKSTEIGSLFRDRILPGCPGSKKTQFLTQLIKALSSHMLQSRLMTIPYRRFPDSLAAPSLEDRAVRWQFTHLDRDFSNGLSERELRPFKLYMKQNARPKRCVRKFLDYCDLSGNKLISLPEFRGCLGLS</sequence>
<name>A0ABM3ZNQ1_PANGU</name>
<evidence type="ECO:0000256" key="1">
    <source>
        <dbReference type="ARBA" id="ARBA00004498"/>
    </source>
</evidence>
<comment type="subcellular location">
    <subcellularLocation>
        <location evidence="1">Secreted</location>
        <location evidence="1">Extracellular space</location>
        <location evidence="1">Extracellular matrix</location>
    </subcellularLocation>
</comment>
<dbReference type="InterPro" id="IPR018247">
    <property type="entry name" value="EF_Hand_1_Ca_BS"/>
</dbReference>
<feature type="domain" description="Thyroglobulin type-1" evidence="11">
    <location>
        <begin position="146"/>
        <end position="212"/>
    </location>
</feature>
<dbReference type="PROSITE" id="PS00018">
    <property type="entry name" value="EF_HAND_1"/>
    <property type="match status" value="1"/>
</dbReference>
<dbReference type="CDD" id="cd00104">
    <property type="entry name" value="KAZAL_FS"/>
    <property type="match status" value="1"/>
</dbReference>
<dbReference type="Gene3D" id="1.10.238.10">
    <property type="entry name" value="EF-hand"/>
    <property type="match status" value="1"/>
</dbReference>
<evidence type="ECO:0000313" key="12">
    <source>
        <dbReference type="Proteomes" id="UP001652622"/>
    </source>
</evidence>
<dbReference type="InterPro" id="IPR036058">
    <property type="entry name" value="Kazal_dom_sf"/>
</dbReference>
<feature type="disulfide bond" evidence="9">
    <location>
        <begin position="316"/>
        <end position="323"/>
    </location>
</feature>
<comment type="caution">
    <text evidence="9">Lacks conserved residue(s) required for the propagation of feature annotation.</text>
</comment>
<dbReference type="Gene3D" id="3.30.60.30">
    <property type="match status" value="1"/>
</dbReference>
<keyword evidence="2" id="KW-0964">Secreted</keyword>
<accession>A0ABM3ZNQ1</accession>
<dbReference type="InterPro" id="IPR011992">
    <property type="entry name" value="EF-hand-dom_pair"/>
</dbReference>
<dbReference type="PROSITE" id="PS51162">
    <property type="entry name" value="THYROGLOBULIN_1_2"/>
    <property type="match status" value="2"/>
</dbReference>
<dbReference type="InterPro" id="IPR000716">
    <property type="entry name" value="Thyroglobulin_1"/>
</dbReference>
<dbReference type="RefSeq" id="XP_060550004.1">
    <property type="nucleotide sequence ID" value="XM_060694021.1"/>
</dbReference>
<dbReference type="Gene3D" id="4.10.800.10">
    <property type="entry name" value="Thyroglobulin type-1"/>
    <property type="match status" value="2"/>
</dbReference>
<evidence type="ECO:0000256" key="10">
    <source>
        <dbReference type="SAM" id="MobiDB-lite"/>
    </source>
</evidence>
<dbReference type="GeneID" id="117677604"/>
<keyword evidence="5" id="KW-0677">Repeat</keyword>
<dbReference type="InterPro" id="IPR051950">
    <property type="entry name" value="Dev_reg/Prot_inhib"/>
</dbReference>
<dbReference type="InterPro" id="IPR019577">
    <property type="entry name" value="SPARC/Testican_Ca-bd-dom"/>
</dbReference>
<evidence type="ECO:0000256" key="4">
    <source>
        <dbReference type="ARBA" id="ARBA00022729"/>
    </source>
</evidence>
<evidence type="ECO:0000256" key="5">
    <source>
        <dbReference type="ARBA" id="ARBA00022737"/>
    </source>
</evidence>
<feature type="disulfide bond" evidence="9">
    <location>
        <begin position="183"/>
        <end position="190"/>
    </location>
</feature>
<keyword evidence="7 9" id="KW-1015">Disulfide bond</keyword>
<dbReference type="CDD" id="cd00191">
    <property type="entry name" value="TY"/>
    <property type="match status" value="2"/>
</dbReference>
<dbReference type="Pfam" id="PF10591">
    <property type="entry name" value="SPARC_Ca_bdg"/>
    <property type="match status" value="1"/>
</dbReference>
<keyword evidence="12" id="KW-1185">Reference proteome</keyword>
<evidence type="ECO:0000256" key="8">
    <source>
        <dbReference type="ARBA" id="ARBA00023180"/>
    </source>
</evidence>
<feature type="disulfide bond" evidence="9">
    <location>
        <begin position="192"/>
        <end position="212"/>
    </location>
</feature>
<keyword evidence="8" id="KW-0325">Glycoprotein</keyword>
<dbReference type="SMART" id="SM00280">
    <property type="entry name" value="KAZAL"/>
    <property type="match status" value="1"/>
</dbReference>
<evidence type="ECO:0000256" key="6">
    <source>
        <dbReference type="ARBA" id="ARBA00022837"/>
    </source>
</evidence>
<evidence type="ECO:0000256" key="2">
    <source>
        <dbReference type="ARBA" id="ARBA00022525"/>
    </source>
</evidence>
<keyword evidence="4" id="KW-0732">Signal</keyword>
<reference evidence="13" key="1">
    <citation type="submission" date="2025-08" db="UniProtKB">
        <authorList>
            <consortium name="RefSeq"/>
        </authorList>
    </citation>
    <scope>IDENTIFICATION</scope>
    <source>
        <tissue evidence="13">Blood</tissue>
    </source>
</reference>
<organism evidence="12 13">
    <name type="scientific">Pantherophis guttatus</name>
    <name type="common">Corn snake</name>
    <name type="synonym">Elaphe guttata</name>
    <dbReference type="NCBI Taxonomy" id="94885"/>
    <lineage>
        <taxon>Eukaryota</taxon>
        <taxon>Metazoa</taxon>
        <taxon>Chordata</taxon>
        <taxon>Craniata</taxon>
        <taxon>Vertebrata</taxon>
        <taxon>Euteleostomi</taxon>
        <taxon>Lepidosauria</taxon>
        <taxon>Squamata</taxon>
        <taxon>Bifurcata</taxon>
        <taxon>Unidentata</taxon>
        <taxon>Episquamata</taxon>
        <taxon>Toxicofera</taxon>
        <taxon>Serpentes</taxon>
        <taxon>Colubroidea</taxon>
        <taxon>Colubridae</taxon>
        <taxon>Colubrinae</taxon>
        <taxon>Pantherophis</taxon>
    </lineage>
</organism>
<evidence type="ECO:0000256" key="7">
    <source>
        <dbReference type="ARBA" id="ARBA00023157"/>
    </source>
</evidence>
<evidence type="ECO:0000259" key="11">
    <source>
        <dbReference type="PROSITE" id="PS51162"/>
    </source>
</evidence>
<dbReference type="PANTHER" id="PTHR12352:SF13">
    <property type="entry name" value="SPARC-RELATED MODULAR CALCIUM-BINDING PROTEIN 1"/>
    <property type="match status" value="1"/>
</dbReference>
<proteinExistence type="predicted"/>
<dbReference type="Proteomes" id="UP001652622">
    <property type="component" value="Unplaced"/>
</dbReference>
<evidence type="ECO:0000256" key="9">
    <source>
        <dbReference type="PROSITE-ProRule" id="PRU00500"/>
    </source>
</evidence>
<gene>
    <name evidence="13" type="primary">LOC117677604</name>
</gene>
<dbReference type="SUPFAM" id="SSF100895">
    <property type="entry name" value="Kazal-type serine protease inhibitors"/>
    <property type="match status" value="1"/>
</dbReference>
<feature type="region of interest" description="Disordered" evidence="10">
    <location>
        <begin position="212"/>
        <end position="252"/>
    </location>
</feature>
<evidence type="ECO:0000313" key="13">
    <source>
        <dbReference type="RefSeq" id="XP_060550004.1"/>
    </source>
</evidence>
<dbReference type="InterPro" id="IPR002350">
    <property type="entry name" value="Kazal_dom"/>
</dbReference>
<evidence type="ECO:0000256" key="3">
    <source>
        <dbReference type="ARBA" id="ARBA00022723"/>
    </source>
</evidence>
<dbReference type="SUPFAM" id="SSF57610">
    <property type="entry name" value="Thyroglobulin type-1 domain"/>
    <property type="match status" value="2"/>
</dbReference>
<dbReference type="CDD" id="cd16234">
    <property type="entry name" value="EFh_SPARC_SMOC"/>
    <property type="match status" value="1"/>
</dbReference>
<protein>
    <submittedName>
        <fullName evidence="13">LOW QUALITY PROTEIN: SPARC-related modular calcium-binding protein 1-like</fullName>
    </submittedName>
</protein>
<feature type="region of interest" description="Disordered" evidence="10">
    <location>
        <begin position="1"/>
        <end position="36"/>
    </location>
</feature>
<dbReference type="PANTHER" id="PTHR12352">
    <property type="entry name" value="SECRETED MODULAR CALCIUM-BINDING PROTEIN"/>
    <property type="match status" value="1"/>
</dbReference>